<dbReference type="EMBL" id="UINC01065965">
    <property type="protein sequence ID" value="SVB96164.1"/>
    <property type="molecule type" value="Genomic_DNA"/>
</dbReference>
<organism evidence="1">
    <name type="scientific">marine metagenome</name>
    <dbReference type="NCBI Taxonomy" id="408172"/>
    <lineage>
        <taxon>unclassified sequences</taxon>
        <taxon>metagenomes</taxon>
        <taxon>ecological metagenomes</taxon>
    </lineage>
</organism>
<accession>A0A382I8W2</accession>
<reference evidence="1" key="1">
    <citation type="submission" date="2018-05" db="EMBL/GenBank/DDBJ databases">
        <authorList>
            <person name="Lanie J.A."/>
            <person name="Ng W.-L."/>
            <person name="Kazmierczak K.M."/>
            <person name="Andrzejewski T.M."/>
            <person name="Davidsen T.M."/>
            <person name="Wayne K.J."/>
            <person name="Tettelin H."/>
            <person name="Glass J.I."/>
            <person name="Rusch D."/>
            <person name="Podicherti R."/>
            <person name="Tsui H.-C.T."/>
            <person name="Winkler M.E."/>
        </authorList>
    </citation>
    <scope>NUCLEOTIDE SEQUENCE</scope>
</reference>
<evidence type="ECO:0000313" key="1">
    <source>
        <dbReference type="EMBL" id="SVB96164.1"/>
    </source>
</evidence>
<sequence>MSKVSTPSQKWFQNFSTQHYTYYLTVKSLSEWALGAYEKIFVHLDRNPSRRYILGAIRASKHTLSLAKRLKSEATGHPPQLRQLMELDYKFSIEMCMTLDRLIKLHYRESGEDEEKLTEMLFELERRYIAQTSQFVDEDDLDARLRRTTHALVEFGLRFLRLQVEGLTNPLKEARKSLEIDLEEIIARVTGFTDHIAFKEGRMVLAGDRKKRLTRDLIDNYDDCFAVQRKTINIFMKAFETVKSPGDADVEFDAKLINELEIIPIELNHVFFSSSKIMIDELIPEKVPFNRRY</sequence>
<dbReference type="AlphaFoldDB" id="A0A382I8W2"/>
<proteinExistence type="predicted"/>
<protein>
    <submittedName>
        <fullName evidence="1">Uncharacterized protein</fullName>
    </submittedName>
</protein>
<name>A0A382I8W2_9ZZZZ</name>
<gene>
    <name evidence="1" type="ORF">METZ01_LOCUS249018</name>
</gene>